<sequence length="375" mass="43256">MAESWTDIPQEVLAQIFLHLSLKDRQAVFQVCQQWAEAVCISLVWHRTEISCDSDEEEAVLQSVHQFLGHIKNLKIVFDQAKETNRRNVIRVLDCLARESHKLENLCIMCEGENPIFYSGQDILDSIKNVCRRDNEINLQHIDFRNMPITLDDGLVRLIAAGNPNLRSLFINNRTLVCNVTPDAIKALLSSCPRLSVFGLYYASLSDDVFKEFLNPDRAPLTRLDLFCERLDKYTPVISEKLWEALCKKHPTLFVNLELDHTIPAWKIPRILKKNIPVSTLELNTFSYLVKYVRFATNSYSQTLKKLMLHTTPSADLNSALIDLSTKCKLLEEIHCYCVVPQEVVQAFMQNCPRLKRYTLKVVKEPHPWKSTLVR</sequence>
<dbReference type="PROSITE" id="PS50181">
    <property type="entry name" value="FBOX"/>
    <property type="match status" value="1"/>
</dbReference>
<comment type="subunit">
    <text evidence="3">Directly interacts with SKP1 and CUL1.</text>
</comment>
<evidence type="ECO:0000256" key="4">
    <source>
        <dbReference type="ARBA" id="ARBA00070268"/>
    </source>
</evidence>
<dbReference type="Gene3D" id="3.80.10.10">
    <property type="entry name" value="Ribonuclease Inhibitor"/>
    <property type="match status" value="1"/>
</dbReference>
<dbReference type="PANTHER" id="PTHR20933:SF3">
    <property type="entry name" value="F-BOX ONLY PROTEIN 33"/>
    <property type="match status" value="1"/>
</dbReference>
<evidence type="ECO:0000256" key="3">
    <source>
        <dbReference type="ARBA" id="ARBA00062469"/>
    </source>
</evidence>
<dbReference type="GO" id="GO:0031398">
    <property type="term" value="P:positive regulation of protein ubiquitination"/>
    <property type="evidence" value="ECO:0007669"/>
    <property type="project" value="TreeGrafter"/>
</dbReference>
<comment type="caution">
    <text evidence="7">The sequence shown here is derived from an EMBL/GenBank/DDBJ whole genome shotgun (WGS) entry which is preliminary data.</text>
</comment>
<organism evidence="7 8">
    <name type="scientific">Pleurodeles waltl</name>
    <name type="common">Iberian ribbed newt</name>
    <dbReference type="NCBI Taxonomy" id="8319"/>
    <lineage>
        <taxon>Eukaryota</taxon>
        <taxon>Metazoa</taxon>
        <taxon>Chordata</taxon>
        <taxon>Craniata</taxon>
        <taxon>Vertebrata</taxon>
        <taxon>Euteleostomi</taxon>
        <taxon>Amphibia</taxon>
        <taxon>Batrachia</taxon>
        <taxon>Caudata</taxon>
        <taxon>Salamandroidea</taxon>
        <taxon>Salamandridae</taxon>
        <taxon>Pleurodelinae</taxon>
        <taxon>Pleurodeles</taxon>
    </lineage>
</organism>
<name>A0AAV7KZ15_PLEWA</name>
<dbReference type="FunFam" id="1.20.1280.50:FF:000005">
    <property type="entry name" value="F-box/LRR-repeat protein 3 isoform X1"/>
    <property type="match status" value="1"/>
</dbReference>
<evidence type="ECO:0000313" key="8">
    <source>
        <dbReference type="Proteomes" id="UP001066276"/>
    </source>
</evidence>
<feature type="domain" description="F-box" evidence="6">
    <location>
        <begin position="2"/>
        <end position="48"/>
    </location>
</feature>
<dbReference type="InterPro" id="IPR032675">
    <property type="entry name" value="LRR_dom_sf"/>
</dbReference>
<reference evidence="7" key="1">
    <citation type="journal article" date="2022" name="bioRxiv">
        <title>Sequencing and chromosome-scale assembly of the giantPleurodeles waltlgenome.</title>
        <authorList>
            <person name="Brown T."/>
            <person name="Elewa A."/>
            <person name="Iarovenko S."/>
            <person name="Subramanian E."/>
            <person name="Araus A.J."/>
            <person name="Petzold A."/>
            <person name="Susuki M."/>
            <person name="Suzuki K.-i.T."/>
            <person name="Hayashi T."/>
            <person name="Toyoda A."/>
            <person name="Oliveira C."/>
            <person name="Osipova E."/>
            <person name="Leigh N.D."/>
            <person name="Simon A."/>
            <person name="Yun M.H."/>
        </authorList>
    </citation>
    <scope>NUCLEOTIDE SEQUENCE</scope>
    <source>
        <strain evidence="7">20211129_DDA</strain>
        <tissue evidence="7">Liver</tissue>
    </source>
</reference>
<keyword evidence="2" id="KW-0833">Ubl conjugation pathway</keyword>
<protein>
    <recommendedName>
        <fullName evidence="4">F-box/LRR-repeat protein 8</fullName>
    </recommendedName>
    <alternativeName>
        <fullName evidence="5">F-box and leucine-rich repeat protein 8</fullName>
    </alternativeName>
</protein>
<evidence type="ECO:0000256" key="2">
    <source>
        <dbReference type="ARBA" id="ARBA00022786"/>
    </source>
</evidence>
<dbReference type="InterPro" id="IPR036047">
    <property type="entry name" value="F-box-like_dom_sf"/>
</dbReference>
<evidence type="ECO:0000259" key="6">
    <source>
        <dbReference type="PROSITE" id="PS50181"/>
    </source>
</evidence>
<evidence type="ECO:0000256" key="5">
    <source>
        <dbReference type="ARBA" id="ARBA00077971"/>
    </source>
</evidence>
<dbReference type="SUPFAM" id="SSF81383">
    <property type="entry name" value="F-box domain"/>
    <property type="match status" value="1"/>
</dbReference>
<dbReference type="Proteomes" id="UP001066276">
    <property type="component" value="Chromosome 12"/>
</dbReference>
<gene>
    <name evidence="7" type="ORF">NDU88_003458</name>
</gene>
<proteinExistence type="predicted"/>
<dbReference type="EMBL" id="JANPWB010000016">
    <property type="protein sequence ID" value="KAJ1083299.1"/>
    <property type="molecule type" value="Genomic_DNA"/>
</dbReference>
<dbReference type="Pfam" id="PF12937">
    <property type="entry name" value="F-box-like"/>
    <property type="match status" value="1"/>
</dbReference>
<dbReference type="SUPFAM" id="SSF52047">
    <property type="entry name" value="RNI-like"/>
    <property type="match status" value="1"/>
</dbReference>
<comment type="function">
    <text evidence="1">Substrate-recognition component of the SCF (SKP1-CUL1-F-box protein)-type E3 ubiquitin ligase complex.</text>
</comment>
<evidence type="ECO:0000313" key="7">
    <source>
        <dbReference type="EMBL" id="KAJ1083299.1"/>
    </source>
</evidence>
<dbReference type="PANTHER" id="PTHR20933">
    <property type="entry name" value="F-BOX ONLY PROTEIN 33"/>
    <property type="match status" value="1"/>
</dbReference>
<evidence type="ECO:0000256" key="1">
    <source>
        <dbReference type="ARBA" id="ARBA00003437"/>
    </source>
</evidence>
<keyword evidence="8" id="KW-1185">Reference proteome</keyword>
<dbReference type="SMART" id="SM00256">
    <property type="entry name" value="FBOX"/>
    <property type="match status" value="1"/>
</dbReference>
<dbReference type="AlphaFoldDB" id="A0AAV7KZ15"/>
<dbReference type="InterPro" id="IPR001810">
    <property type="entry name" value="F-box_dom"/>
</dbReference>
<dbReference type="FunFam" id="3.80.10.10:FF:000260">
    <property type="entry name" value="F-box/LRR-repeat protein 8"/>
    <property type="match status" value="1"/>
</dbReference>
<dbReference type="Gene3D" id="1.20.1280.50">
    <property type="match status" value="1"/>
</dbReference>
<accession>A0AAV7KZ15</accession>